<dbReference type="EMBL" id="MLAU01002116">
    <property type="protein sequence ID" value="OIW19122.1"/>
    <property type="molecule type" value="Genomic_DNA"/>
</dbReference>
<comment type="caution">
    <text evidence="1">The sequence shown here is derived from an EMBL/GenBank/DDBJ whole genome shotgun (WGS) entry which is preliminary data.</text>
</comment>
<dbReference type="AlphaFoldDB" id="A0A394D5T6"/>
<name>A0A394D5T6_LUPAN</name>
<dbReference type="Gramene" id="OIW19122">
    <property type="protein sequence ID" value="OIW19122"/>
    <property type="gene ID" value="TanjilG_10323"/>
</dbReference>
<evidence type="ECO:0000313" key="1">
    <source>
        <dbReference type="EMBL" id="OIW19122.1"/>
    </source>
</evidence>
<accession>A0A394D5T6</accession>
<protein>
    <submittedName>
        <fullName evidence="1">Uncharacterized protein</fullName>
    </submittedName>
</protein>
<gene>
    <name evidence="1" type="ORF">TanjilG_10323</name>
</gene>
<keyword evidence="2" id="KW-1185">Reference proteome</keyword>
<reference evidence="1 2" key="1">
    <citation type="journal article" date="2017" name="Plant Biotechnol. J.">
        <title>A comprehensive draft genome sequence for lupin (Lupinus angustifolius), an emerging health food: insights into plant-microbe interactions and legume evolution.</title>
        <authorList>
            <person name="Hane J.K."/>
            <person name="Ming Y."/>
            <person name="Kamphuis L.G."/>
            <person name="Nelson M.N."/>
            <person name="Garg G."/>
            <person name="Atkins C.A."/>
            <person name="Bayer P.E."/>
            <person name="Bravo A."/>
            <person name="Bringans S."/>
            <person name="Cannon S."/>
            <person name="Edwards D."/>
            <person name="Foley R."/>
            <person name="Gao L.L."/>
            <person name="Harrison M.J."/>
            <person name="Huang W."/>
            <person name="Hurgobin B."/>
            <person name="Li S."/>
            <person name="Liu C.W."/>
            <person name="McGrath A."/>
            <person name="Morahan G."/>
            <person name="Murray J."/>
            <person name="Weller J."/>
            <person name="Jian J."/>
            <person name="Singh K.B."/>
        </authorList>
    </citation>
    <scope>NUCLEOTIDE SEQUENCE [LARGE SCALE GENOMIC DNA]</scope>
    <source>
        <strain evidence="2">cv. Tanjil</strain>
        <tissue evidence="1">Whole plant</tissue>
    </source>
</reference>
<organism evidence="1 2">
    <name type="scientific">Lupinus angustifolius</name>
    <name type="common">Narrow-leaved blue lupine</name>
    <dbReference type="NCBI Taxonomy" id="3871"/>
    <lineage>
        <taxon>Eukaryota</taxon>
        <taxon>Viridiplantae</taxon>
        <taxon>Streptophyta</taxon>
        <taxon>Embryophyta</taxon>
        <taxon>Tracheophyta</taxon>
        <taxon>Spermatophyta</taxon>
        <taxon>Magnoliopsida</taxon>
        <taxon>eudicotyledons</taxon>
        <taxon>Gunneridae</taxon>
        <taxon>Pentapetalae</taxon>
        <taxon>rosids</taxon>
        <taxon>fabids</taxon>
        <taxon>Fabales</taxon>
        <taxon>Fabaceae</taxon>
        <taxon>Papilionoideae</taxon>
        <taxon>50 kb inversion clade</taxon>
        <taxon>genistoids sensu lato</taxon>
        <taxon>core genistoids</taxon>
        <taxon>Genisteae</taxon>
        <taxon>Lupinus</taxon>
    </lineage>
</organism>
<dbReference type="Proteomes" id="UP000188354">
    <property type="component" value="Unassembled WGS sequence"/>
</dbReference>
<sequence length="112" mass="12616">MVTVCGELRWIMVVLIGVEIRILPSFQSAALEVYSRCKGGIEIPNSSFIIFDVGFELMGEDNNVNPLRLVDYAVVSMPLPRIRIGWFTMAPSDGLRWFEVQDMVIACIDFSV</sequence>
<proteinExistence type="predicted"/>
<evidence type="ECO:0000313" key="2">
    <source>
        <dbReference type="Proteomes" id="UP000188354"/>
    </source>
</evidence>